<gene>
    <name evidence="1" type="ORF">C5E16_06590</name>
</gene>
<dbReference type="AlphaFoldDB" id="A0A2S5VUW9"/>
<accession>A0A2S5VUW9</accession>
<sequence>MDSIDEGDHPVSKVKSKLDGIDSLVRGTGQHPWAHLEAGYWRVQVEDQPVLGYVMRVRAEIGDTFTFEVYAHARNARGQRIWGRSEESLNSAVAWMMQNSDRLIVFAAQHAAVAPAAVDERSESTSSA</sequence>
<name>A0A2S5VUW9_9MICO</name>
<comment type="caution">
    <text evidence="1">The sequence shown here is derived from an EMBL/GenBank/DDBJ whole genome shotgun (WGS) entry which is preliminary data.</text>
</comment>
<dbReference type="EMBL" id="PSXY01000008">
    <property type="protein sequence ID" value="PPF68601.1"/>
    <property type="molecule type" value="Genomic_DNA"/>
</dbReference>
<evidence type="ECO:0000313" key="1">
    <source>
        <dbReference type="EMBL" id="PPF68601.1"/>
    </source>
</evidence>
<evidence type="ECO:0000313" key="2">
    <source>
        <dbReference type="Proteomes" id="UP000239241"/>
    </source>
</evidence>
<proteinExistence type="predicted"/>
<dbReference type="Proteomes" id="UP000239241">
    <property type="component" value="Unassembled WGS sequence"/>
</dbReference>
<protein>
    <submittedName>
        <fullName evidence="1">Uncharacterized protein</fullName>
    </submittedName>
</protein>
<reference evidence="1 2" key="1">
    <citation type="submission" date="2018-02" db="EMBL/GenBank/DDBJ databases">
        <title>Bacteriophage NCPPB3778 and a type I-E CRISPR drive the evolution of the US Biological Select Agent, Rathayibacter toxicus.</title>
        <authorList>
            <person name="Davis E.W.II."/>
            <person name="Tabima J.F."/>
            <person name="Weisberg A.J."/>
            <person name="Lopes L.D."/>
            <person name="Wiseman M.S."/>
            <person name="Wiseman M.S."/>
            <person name="Pupko T."/>
            <person name="Belcher M.S."/>
            <person name="Sechler A.J."/>
            <person name="Tancos M.A."/>
            <person name="Schroeder B.K."/>
            <person name="Murray T.D."/>
            <person name="Luster D.G."/>
            <person name="Schneider W.L."/>
            <person name="Rogers E."/>
            <person name="Andreote F.D."/>
            <person name="Grunwald N.J."/>
            <person name="Putnam M.L."/>
            <person name="Chang J.H."/>
        </authorList>
    </citation>
    <scope>NUCLEOTIDE SEQUENCE [LARGE SCALE GENOMIC DNA]</scope>
    <source>
        <strain evidence="1 2">AY1B3</strain>
    </source>
</reference>
<organism evidence="1 2">
    <name type="scientific">Clavibacter michiganensis</name>
    <dbReference type="NCBI Taxonomy" id="28447"/>
    <lineage>
        <taxon>Bacteria</taxon>
        <taxon>Bacillati</taxon>
        <taxon>Actinomycetota</taxon>
        <taxon>Actinomycetes</taxon>
        <taxon>Micrococcales</taxon>
        <taxon>Microbacteriaceae</taxon>
        <taxon>Clavibacter</taxon>
    </lineage>
</organism>